<dbReference type="PANTHER" id="PTHR47186:SF57">
    <property type="entry name" value="OS02G0478300 PROTEIN"/>
    <property type="match status" value="1"/>
</dbReference>
<gene>
    <name evidence="3" type="primary">RPM1_8</name>
    <name evidence="3" type="ORF">CFP56_022531</name>
</gene>
<dbReference type="Proteomes" id="UP000237347">
    <property type="component" value="Unassembled WGS sequence"/>
</dbReference>
<dbReference type="Pfam" id="PF23598">
    <property type="entry name" value="LRR_14"/>
    <property type="match status" value="1"/>
</dbReference>
<dbReference type="InterPro" id="IPR055414">
    <property type="entry name" value="LRR_R13L4/SHOC2-like"/>
</dbReference>
<reference evidence="3 4" key="1">
    <citation type="journal article" date="2018" name="Sci. Data">
        <title>The draft genome sequence of cork oak.</title>
        <authorList>
            <person name="Ramos A.M."/>
            <person name="Usie A."/>
            <person name="Barbosa P."/>
            <person name="Barros P.M."/>
            <person name="Capote T."/>
            <person name="Chaves I."/>
            <person name="Simoes F."/>
            <person name="Abreu I."/>
            <person name="Carrasquinho I."/>
            <person name="Faro C."/>
            <person name="Guimaraes J.B."/>
            <person name="Mendonca D."/>
            <person name="Nobrega F."/>
            <person name="Rodrigues L."/>
            <person name="Saibo N.J.M."/>
            <person name="Varela M.C."/>
            <person name="Egas C."/>
            <person name="Matos J."/>
            <person name="Miguel C.M."/>
            <person name="Oliveira M.M."/>
            <person name="Ricardo C.P."/>
            <person name="Goncalves S."/>
        </authorList>
    </citation>
    <scope>NUCLEOTIDE SEQUENCE [LARGE SCALE GENOMIC DNA]</scope>
    <source>
        <strain evidence="4">cv. HL8</strain>
    </source>
</reference>
<dbReference type="EMBL" id="PKMF04000354">
    <property type="protein sequence ID" value="KAK7836414.1"/>
    <property type="molecule type" value="Genomic_DNA"/>
</dbReference>
<dbReference type="AlphaFoldDB" id="A0AAW0KCY7"/>
<name>A0AAW0KCY7_QUESU</name>
<protein>
    <submittedName>
        <fullName evidence="3">Disease resistance protein rpm1</fullName>
    </submittedName>
</protein>
<evidence type="ECO:0000313" key="4">
    <source>
        <dbReference type="Proteomes" id="UP000237347"/>
    </source>
</evidence>
<sequence>MTQLTSIGIGNVKEADVTDLCISIQDMRLLRYHEEDVLTHITALPPWVRLSLTNAYVGKQLCFSTGFAKLTSLEIRNFAQLNKIIIEKEVMPNLKSLRIDSCMELKIVPEGIEYLQNLQELDLESVSRELENRIYNEDFPKVQHIPKLRCFLVFDKTLKSLPSGSKLLRVLDLEDAPIDELPDEVFKLFNLRYLNLRRTLLKKLPNSIGRLLNLQTLDIFGTQIETLPHGIGKLQNL</sequence>
<proteinExistence type="predicted"/>
<accession>A0AAW0KCY7</accession>
<keyword evidence="1" id="KW-0677">Repeat</keyword>
<keyword evidence="4" id="KW-1185">Reference proteome</keyword>
<evidence type="ECO:0000256" key="1">
    <source>
        <dbReference type="ARBA" id="ARBA00022737"/>
    </source>
</evidence>
<organism evidence="3 4">
    <name type="scientific">Quercus suber</name>
    <name type="common">Cork oak</name>
    <dbReference type="NCBI Taxonomy" id="58331"/>
    <lineage>
        <taxon>Eukaryota</taxon>
        <taxon>Viridiplantae</taxon>
        <taxon>Streptophyta</taxon>
        <taxon>Embryophyta</taxon>
        <taxon>Tracheophyta</taxon>
        <taxon>Spermatophyta</taxon>
        <taxon>Magnoliopsida</taxon>
        <taxon>eudicotyledons</taxon>
        <taxon>Gunneridae</taxon>
        <taxon>Pentapetalae</taxon>
        <taxon>rosids</taxon>
        <taxon>fabids</taxon>
        <taxon>Fagales</taxon>
        <taxon>Fagaceae</taxon>
        <taxon>Quercus</taxon>
    </lineage>
</organism>
<dbReference type="SUPFAM" id="SSF52047">
    <property type="entry name" value="RNI-like"/>
    <property type="match status" value="1"/>
</dbReference>
<evidence type="ECO:0000313" key="3">
    <source>
        <dbReference type="EMBL" id="KAK7836414.1"/>
    </source>
</evidence>
<evidence type="ECO:0000259" key="2">
    <source>
        <dbReference type="Pfam" id="PF23598"/>
    </source>
</evidence>
<feature type="domain" description="Disease resistance R13L4/SHOC-2-like LRR" evidence="2">
    <location>
        <begin position="147"/>
        <end position="237"/>
    </location>
</feature>
<dbReference type="Gene3D" id="3.80.10.10">
    <property type="entry name" value="Ribonuclease Inhibitor"/>
    <property type="match status" value="2"/>
</dbReference>
<comment type="caution">
    <text evidence="3">The sequence shown here is derived from an EMBL/GenBank/DDBJ whole genome shotgun (WGS) entry which is preliminary data.</text>
</comment>
<dbReference type="InterPro" id="IPR032675">
    <property type="entry name" value="LRR_dom_sf"/>
</dbReference>
<dbReference type="PANTHER" id="PTHR47186">
    <property type="entry name" value="LEUCINE-RICH REPEAT-CONTAINING PROTEIN 57"/>
    <property type="match status" value="1"/>
</dbReference>